<evidence type="ECO:0000259" key="1">
    <source>
        <dbReference type="Pfam" id="PF09851"/>
    </source>
</evidence>
<evidence type="ECO:0000313" key="4">
    <source>
        <dbReference type="Proteomes" id="UP001386972"/>
    </source>
</evidence>
<feature type="domain" description="SHOCT" evidence="1">
    <location>
        <begin position="127"/>
        <end position="153"/>
    </location>
</feature>
<dbReference type="RefSeq" id="WP_340612953.1">
    <property type="nucleotide sequence ID" value="NZ_JBBNAW010000024.1"/>
</dbReference>
<name>A0ABU9A4C5_9PSED</name>
<gene>
    <name evidence="3" type="ORF">WLF18_20260</name>
</gene>
<protein>
    <submittedName>
        <fullName evidence="3">DUF4429 domain-containing protein</fullName>
    </submittedName>
</protein>
<keyword evidence="4" id="KW-1185">Reference proteome</keyword>
<proteinExistence type="predicted"/>
<dbReference type="Pfam" id="PF14472">
    <property type="entry name" value="DUF4429"/>
    <property type="match status" value="1"/>
</dbReference>
<dbReference type="InterPro" id="IPR027860">
    <property type="entry name" value="DUF4429"/>
</dbReference>
<sequence length="155" mass="17116">MDAASDVILKANGHNGQLELTNSALRIKRKGALAFLTQGFKGDKEIPIKQITSIQFKKASIIVNGYIQFTFNGSQEAKGGVLQGASDENTVMFRSGQQKEFNAIRDELQKRMNEQAEPSKPSSSLDDLEKLATLKDKGVITDEEFQLKKKEILGL</sequence>
<dbReference type="EMBL" id="JBBNAW010000024">
    <property type="protein sequence ID" value="MEK2611442.1"/>
    <property type="molecule type" value="Genomic_DNA"/>
</dbReference>
<evidence type="ECO:0000259" key="2">
    <source>
        <dbReference type="Pfam" id="PF14472"/>
    </source>
</evidence>
<dbReference type="InterPro" id="IPR018649">
    <property type="entry name" value="SHOCT"/>
</dbReference>
<organism evidence="3 4">
    <name type="scientific">Pseudomonas shirazensis</name>
    <dbReference type="NCBI Taxonomy" id="2745494"/>
    <lineage>
        <taxon>Bacteria</taxon>
        <taxon>Pseudomonadati</taxon>
        <taxon>Pseudomonadota</taxon>
        <taxon>Gammaproteobacteria</taxon>
        <taxon>Pseudomonadales</taxon>
        <taxon>Pseudomonadaceae</taxon>
        <taxon>Pseudomonas</taxon>
    </lineage>
</organism>
<dbReference type="Proteomes" id="UP001386972">
    <property type="component" value="Unassembled WGS sequence"/>
</dbReference>
<evidence type="ECO:0000313" key="3">
    <source>
        <dbReference type="EMBL" id="MEK2611442.1"/>
    </source>
</evidence>
<feature type="domain" description="DUF4429" evidence="2">
    <location>
        <begin position="23"/>
        <end position="107"/>
    </location>
</feature>
<comment type="caution">
    <text evidence="3">The sequence shown here is derived from an EMBL/GenBank/DDBJ whole genome shotgun (WGS) entry which is preliminary data.</text>
</comment>
<accession>A0ABU9A4C5</accession>
<dbReference type="Pfam" id="PF09851">
    <property type="entry name" value="SHOCT"/>
    <property type="match status" value="1"/>
</dbReference>
<reference evidence="3 4" key="1">
    <citation type="submission" date="2024-03" db="EMBL/GenBank/DDBJ databases">
        <title>Screening, Identification and Application of a Plant Lactobacillus Strain.</title>
        <authorList>
            <person name="Li Y.L."/>
        </authorList>
    </citation>
    <scope>NUCLEOTIDE SEQUENCE [LARGE SCALE GENOMIC DNA]</scope>
    <source>
        <strain evidence="3 4">JDB</strain>
    </source>
</reference>